<dbReference type="InterPro" id="IPR042529">
    <property type="entry name" value="IF_2B-like_C"/>
</dbReference>
<dbReference type="STRING" id="268475.A0A0V1HLJ7"/>
<feature type="domain" description="C3H1-type" evidence="32">
    <location>
        <begin position="425"/>
        <end position="453"/>
    </location>
</feature>
<gene>
    <name evidence="33" type="primary">UCKL1</name>
    <name evidence="33" type="ORF">T11_5363</name>
</gene>
<evidence type="ECO:0000256" key="15">
    <source>
        <dbReference type="ARBA" id="ARBA00022833"/>
    </source>
</evidence>
<dbReference type="GO" id="GO:0005524">
    <property type="term" value="F:ATP binding"/>
    <property type="evidence" value="ECO:0007669"/>
    <property type="project" value="UniProtKB-KW"/>
</dbReference>
<evidence type="ECO:0000256" key="25">
    <source>
        <dbReference type="ARBA" id="ARBA00065923"/>
    </source>
</evidence>
<evidence type="ECO:0000256" key="2">
    <source>
        <dbReference type="ARBA" id="ARBA00004496"/>
    </source>
</evidence>
<dbReference type="Gene3D" id="3.40.50.10470">
    <property type="entry name" value="Translation initiation factor eif-2b, domain 2"/>
    <property type="match status" value="1"/>
</dbReference>
<evidence type="ECO:0000256" key="30">
    <source>
        <dbReference type="SAM" id="MobiDB-lite"/>
    </source>
</evidence>
<dbReference type="SMART" id="SM00356">
    <property type="entry name" value="ZnF_C3H1"/>
    <property type="match status" value="2"/>
</dbReference>
<evidence type="ECO:0000313" key="34">
    <source>
        <dbReference type="Proteomes" id="UP000055024"/>
    </source>
</evidence>
<feature type="zinc finger region" description="C3H1-type" evidence="27">
    <location>
        <begin position="584"/>
        <end position="611"/>
    </location>
</feature>
<comment type="catalytic activity">
    <reaction evidence="22 29">
        <text>cytidine + ATP = CMP + ADP + H(+)</text>
        <dbReference type="Rhea" id="RHEA:24674"/>
        <dbReference type="ChEBI" id="CHEBI:15378"/>
        <dbReference type="ChEBI" id="CHEBI:17562"/>
        <dbReference type="ChEBI" id="CHEBI:30616"/>
        <dbReference type="ChEBI" id="CHEBI:60377"/>
        <dbReference type="ChEBI" id="CHEBI:456216"/>
        <dbReference type="EC" id="2.7.1.48"/>
    </reaction>
</comment>
<dbReference type="UniPathway" id="UPA00579">
    <property type="reaction ID" value="UER00640"/>
</dbReference>
<evidence type="ECO:0000256" key="4">
    <source>
        <dbReference type="ARBA" id="ARBA00005408"/>
    </source>
</evidence>
<evidence type="ECO:0000256" key="27">
    <source>
        <dbReference type="PROSITE-ProRule" id="PRU00723"/>
    </source>
</evidence>
<evidence type="ECO:0000256" key="20">
    <source>
        <dbReference type="ARBA" id="ARBA00023187"/>
    </source>
</evidence>
<evidence type="ECO:0000256" key="16">
    <source>
        <dbReference type="ARBA" id="ARBA00022840"/>
    </source>
</evidence>
<dbReference type="CDD" id="cd02023">
    <property type="entry name" value="UMPK"/>
    <property type="match status" value="1"/>
</dbReference>
<dbReference type="GO" id="GO:0008270">
    <property type="term" value="F:zinc ion binding"/>
    <property type="evidence" value="ECO:0007669"/>
    <property type="project" value="UniProtKB-KW"/>
</dbReference>
<comment type="function">
    <text evidence="24">May contribute to UTP accumulation needed for blast transformation and proliferation.</text>
</comment>
<dbReference type="Gene3D" id="3.40.50.2020">
    <property type="match status" value="1"/>
</dbReference>
<name>A0A0V1HLJ7_9BILA</name>
<dbReference type="SMART" id="SM00360">
    <property type="entry name" value="RRM"/>
    <property type="match status" value="1"/>
</dbReference>
<dbReference type="GO" id="GO:0000398">
    <property type="term" value="P:mRNA splicing, via spliceosome"/>
    <property type="evidence" value="ECO:0007669"/>
    <property type="project" value="InterPro"/>
</dbReference>
<dbReference type="InterPro" id="IPR006083">
    <property type="entry name" value="PRK/URK"/>
</dbReference>
<dbReference type="GO" id="GO:0004849">
    <property type="term" value="F:uridine kinase activity"/>
    <property type="evidence" value="ECO:0007669"/>
    <property type="project" value="UniProtKB-EC"/>
</dbReference>
<dbReference type="InterPro" id="IPR000504">
    <property type="entry name" value="RRM_dom"/>
</dbReference>
<dbReference type="GO" id="GO:0043771">
    <property type="term" value="F:cytidine kinase activity"/>
    <property type="evidence" value="ECO:0007669"/>
    <property type="project" value="RHEA"/>
</dbReference>
<evidence type="ECO:0000313" key="33">
    <source>
        <dbReference type="EMBL" id="KRZ11646.1"/>
    </source>
</evidence>
<keyword evidence="15 27" id="KW-0862">Zinc</keyword>
<reference evidence="33 34" key="1">
    <citation type="submission" date="2015-01" db="EMBL/GenBank/DDBJ databases">
        <title>Evolution of Trichinella species and genotypes.</title>
        <authorList>
            <person name="Korhonen P.K."/>
            <person name="Edoardo P."/>
            <person name="Giuseppe L.R."/>
            <person name="Gasser R.B."/>
        </authorList>
    </citation>
    <scope>NUCLEOTIDE SEQUENCE [LARGE SCALE GENOMIC DNA]</scope>
    <source>
        <strain evidence="33">ISS1029</strain>
    </source>
</reference>
<accession>A0A0V1HLJ7</accession>
<dbReference type="PRINTS" id="PR01848">
    <property type="entry name" value="U2AUXFACTOR"/>
</dbReference>
<evidence type="ECO:0000256" key="13">
    <source>
        <dbReference type="ARBA" id="ARBA00022771"/>
    </source>
</evidence>
<dbReference type="GO" id="GO:0089701">
    <property type="term" value="C:U2AF complex"/>
    <property type="evidence" value="ECO:0007669"/>
    <property type="project" value="InterPro"/>
</dbReference>
<dbReference type="InterPro" id="IPR003954">
    <property type="entry name" value="RRM_euk-type"/>
</dbReference>
<organism evidence="33 34">
    <name type="scientific">Trichinella zimbabwensis</name>
    <dbReference type="NCBI Taxonomy" id="268475"/>
    <lineage>
        <taxon>Eukaryota</taxon>
        <taxon>Metazoa</taxon>
        <taxon>Ecdysozoa</taxon>
        <taxon>Nematoda</taxon>
        <taxon>Enoplea</taxon>
        <taxon>Dorylaimia</taxon>
        <taxon>Trichinellida</taxon>
        <taxon>Trichinellidae</taxon>
        <taxon>Trichinella</taxon>
    </lineage>
</organism>
<dbReference type="EMBL" id="JYDP01000048">
    <property type="protein sequence ID" value="KRZ11646.1"/>
    <property type="molecule type" value="Genomic_DNA"/>
</dbReference>
<evidence type="ECO:0000256" key="17">
    <source>
        <dbReference type="ARBA" id="ARBA00022843"/>
    </source>
</evidence>
<dbReference type="SMART" id="SM00361">
    <property type="entry name" value="RRM_1"/>
    <property type="match status" value="1"/>
</dbReference>
<keyword evidence="14 29" id="KW-0418">Kinase</keyword>
<evidence type="ECO:0000256" key="29">
    <source>
        <dbReference type="RuleBase" id="RU003825"/>
    </source>
</evidence>
<evidence type="ECO:0000259" key="32">
    <source>
        <dbReference type="PROSITE" id="PS50103"/>
    </source>
</evidence>
<dbReference type="InterPro" id="IPR012677">
    <property type="entry name" value="Nucleotide-bd_a/b_plait_sf"/>
</dbReference>
<dbReference type="CDD" id="cd06223">
    <property type="entry name" value="PRTases_typeI"/>
    <property type="match status" value="1"/>
</dbReference>
<dbReference type="NCBIfam" id="TIGR00235">
    <property type="entry name" value="udk"/>
    <property type="match status" value="1"/>
</dbReference>
<proteinExistence type="inferred from homology"/>
<evidence type="ECO:0000256" key="3">
    <source>
        <dbReference type="ARBA" id="ARBA00004690"/>
    </source>
</evidence>
<sequence>LYFLSFCSVSYNIDFALVIPISVQHRSVSEFSCAILLRVMSVPPGEKSKAQLRAERRAIQEAQRAAKAERKGGGESSLNAVAQVEKNNSNLVQKDSFTSISEADTISQKNSNKMYDGIEPHISFKNLGADYLKQCPSDVETQTLAVLEALKQMIEDYSVSPGKSSRREIDTLIDCCFQYIAGETPFPPNIATLSKQLKWQISALEDANDEEVKKTLLDLLEEFQEQNLTLATTAITMTVADVVKKMKEQPVILTYSYSSTIGKCFCKMKSMGIDFEAIVIDDGPQGDGFKLVQQIVPCDIPTQYALLNGIRHVLRHVNLIILGAFGILANGNVLASVGCCQVAQIAQTKNIPVLVLCQTYKFCEKVMTTSNEACWAGCEVLPAEFVTGVVSKIVLLMKYTGQILRKKKKTNNMHNIVSINLTIVKCLRVNCSFYFKIGACRHGDKCSRIHNRPTFSQTILLQNLYQNPKMDIHRAEAALWSFRLLFIEIALNKIYWFSKIFIGVTDSHEQQHFDEFFEEIFDEVEDKYGEIEEMNVCDNIGEHMIGNVYIKFKREEDAERAVKDLNTRWFGGMPIYAELSPVTDFREACCRQYEMGDCGKGGFCNFMHLKPISRELRRRLYGRRKRAGFSSFDRFPERRRSRSRGRIATENLKMIKFLFSTKKRNTLNVINAIKSPGLAIHCLQVHKETIDRIPNSLLNRSSTEIEIYGMEGVPEADLKAHESHVLGKCEEPAEKKAALEPDASSSQQCAITQMFPPNVAASVQAPVVSNIPFVAGLQRPAPALLPEPSSFSIPSYSGMQSGPSVPDSTTTATFPAYASGASTALLSTDTVVASTAKLMAGSGTKIIHPDEDLSLEEIRATFPKYCCSTAGGSRRDSKLPNRGILESPVNMPHQTALINSAPPNMPLIPSGAVPPPRRFLPSNPMIRNAPPINFASSYQGITESRLPRGVVGGGGGPFGAPGLASHSRFTFIFHASSASDVMVDLADAHSNRDEEAESSKRRANASTTSSSSVSFSNGRTLRASTSNEEEECDSGTLKSRRRTHSGSKVEDHILRWNGKVFYTAGRPPWYDNSGYQLREPFIIGICGGSASGKTTVANRIIEALDIQWVTLLSMDSFYKVLTPEQHQAALNNKHNFDHPDAFDFDLLYQTLIRLKEGKRVEVPVYNFSTHSREKMNKTMYGASVLIFEGILAFHRKDILDMMNLKVFVDTDADIRLARRLSRDILERARDAEGVLEQYNNFVKPAFDSFIAPCMRYADVIIPRGGENHVGVDLIVFHVKTCLHDLTVKNRAQLAMGALNGRNGNGLQAKPPPSLHVLKQTPQIRGLHSLIRNKNAPRSEFIFYSNRLMRLLIEHALSLLPFSDCNVECPSGLIYAGKRRKARLICGVSILRAGETMETALREVLKDCIISKILIQTNPESMEPELYYLTLPKEISSYNILLMDATVATGAAAMMAIRILLDHDVPEENITLLALLMAETGVQSVAYAFPKVRLVTTAVDKQLSPNYHIIPGIGNFGDRYFGTELQPCSDKLEYDCASDG</sequence>
<protein>
    <recommendedName>
        <fullName evidence="29">Uridine kinase</fullName>
        <ecNumber evidence="29">2.7.1.48</ecNumber>
    </recommendedName>
</protein>
<comment type="similarity">
    <text evidence="4 29">Belongs to the uridine kinase family.</text>
</comment>
<dbReference type="InterPro" id="IPR000764">
    <property type="entry name" value="Uridine_kinase-like"/>
</dbReference>
<evidence type="ECO:0000256" key="22">
    <source>
        <dbReference type="ARBA" id="ARBA00047436"/>
    </source>
</evidence>
<comment type="subcellular location">
    <subcellularLocation>
        <location evidence="2">Cytoplasm</location>
    </subcellularLocation>
    <subcellularLocation>
        <location evidence="1">Nucleus</location>
    </subcellularLocation>
</comment>
<dbReference type="InterPro" id="IPR035979">
    <property type="entry name" value="RBD_domain_sf"/>
</dbReference>
<keyword evidence="8" id="KW-0507">mRNA processing</keyword>
<dbReference type="CDD" id="cd12538">
    <property type="entry name" value="RRM_U2AF35"/>
    <property type="match status" value="1"/>
</dbReference>
<feature type="region of interest" description="Disordered" evidence="30">
    <location>
        <begin position="989"/>
        <end position="1044"/>
    </location>
</feature>
<dbReference type="EC" id="2.7.1.48" evidence="29"/>
<dbReference type="SUPFAM" id="SSF54928">
    <property type="entry name" value="RNA-binding domain, RBD"/>
    <property type="match status" value="1"/>
</dbReference>
<dbReference type="GO" id="GO:0044211">
    <property type="term" value="P:CTP salvage"/>
    <property type="evidence" value="ECO:0007669"/>
    <property type="project" value="UniProtKB-UniPathway"/>
</dbReference>
<keyword evidence="7" id="KW-0597">Phosphoprotein</keyword>
<evidence type="ECO:0000256" key="11">
    <source>
        <dbReference type="ARBA" id="ARBA00022737"/>
    </source>
</evidence>
<dbReference type="Pfam" id="PF00485">
    <property type="entry name" value="PRK"/>
    <property type="match status" value="1"/>
</dbReference>
<dbReference type="UniPathway" id="UPA00574">
    <property type="reaction ID" value="UER00637"/>
</dbReference>
<keyword evidence="9 29" id="KW-0808">Transferase</keyword>
<feature type="compositionally biased region" description="Basic and acidic residues" evidence="30">
    <location>
        <begin position="989"/>
        <end position="1000"/>
    </location>
</feature>
<dbReference type="Pfam" id="PF14681">
    <property type="entry name" value="UPRTase"/>
    <property type="match status" value="1"/>
</dbReference>
<evidence type="ECO:0000256" key="18">
    <source>
        <dbReference type="ARBA" id="ARBA00022884"/>
    </source>
</evidence>
<dbReference type="GO" id="GO:0003723">
    <property type="term" value="F:RNA binding"/>
    <property type="evidence" value="ECO:0007669"/>
    <property type="project" value="UniProtKB-UniRule"/>
</dbReference>
<dbReference type="GO" id="GO:0003677">
    <property type="term" value="F:DNA binding"/>
    <property type="evidence" value="ECO:0007669"/>
    <property type="project" value="UniProtKB-KW"/>
</dbReference>
<evidence type="ECO:0000256" key="1">
    <source>
        <dbReference type="ARBA" id="ARBA00004123"/>
    </source>
</evidence>
<keyword evidence="21" id="KW-0539">Nucleus</keyword>
<dbReference type="InterPro" id="IPR000571">
    <property type="entry name" value="Znf_CCCH"/>
</dbReference>
<evidence type="ECO:0000256" key="6">
    <source>
        <dbReference type="ARBA" id="ARBA00022490"/>
    </source>
</evidence>
<dbReference type="SUPFAM" id="SSF53271">
    <property type="entry name" value="PRTase-like"/>
    <property type="match status" value="1"/>
</dbReference>
<evidence type="ECO:0000256" key="8">
    <source>
        <dbReference type="ARBA" id="ARBA00022664"/>
    </source>
</evidence>
<comment type="pathway">
    <text evidence="3 29">Pyrimidine metabolism; UMP biosynthesis via salvage pathway; UMP from uridine: step 1/1.</text>
</comment>
<keyword evidence="6" id="KW-0963">Cytoplasm</keyword>
<feature type="domain" description="RRM" evidence="31">
    <location>
        <begin position="498"/>
        <end position="582"/>
    </location>
</feature>
<evidence type="ECO:0000256" key="5">
    <source>
        <dbReference type="ARBA" id="ARBA00007251"/>
    </source>
</evidence>
<keyword evidence="19" id="KW-0238">DNA-binding</keyword>
<evidence type="ECO:0000256" key="21">
    <source>
        <dbReference type="ARBA" id="ARBA00023242"/>
    </source>
</evidence>
<dbReference type="InterPro" id="IPR027417">
    <property type="entry name" value="P-loop_NTPase"/>
</dbReference>
<dbReference type="Pfam" id="PF01008">
    <property type="entry name" value="IF-2B"/>
    <property type="match status" value="1"/>
</dbReference>
<dbReference type="FunFam" id="3.40.50.2020:FF:000010">
    <property type="entry name" value="Uridine-cytidine kinase"/>
    <property type="match status" value="1"/>
</dbReference>
<dbReference type="InterPro" id="IPR009145">
    <property type="entry name" value="U2AF_small"/>
</dbReference>
<comment type="pathway">
    <text evidence="29">Pyrimidine metabolism; CTP biosynthesis via salvage pathway; CTP from cytidine: step 1/3.</text>
</comment>
<evidence type="ECO:0000256" key="14">
    <source>
        <dbReference type="ARBA" id="ARBA00022777"/>
    </source>
</evidence>
<dbReference type="Gene3D" id="3.40.50.300">
    <property type="entry name" value="P-loop containing nucleotide triphosphate hydrolases"/>
    <property type="match status" value="1"/>
</dbReference>
<dbReference type="FunFam" id="3.40.50.300:FF:000200">
    <property type="entry name" value="Uridine-cytidine kinase"/>
    <property type="match status" value="1"/>
</dbReference>
<dbReference type="GO" id="GO:0005737">
    <property type="term" value="C:cytoplasm"/>
    <property type="evidence" value="ECO:0007669"/>
    <property type="project" value="UniProtKB-SubCell"/>
</dbReference>
<dbReference type="Pfam" id="PF00076">
    <property type="entry name" value="RRM_1"/>
    <property type="match status" value="1"/>
</dbReference>
<dbReference type="FunFam" id="3.30.70.330:FF:000122">
    <property type="entry name" value="Splicing factor U2AF small subunit"/>
    <property type="match status" value="1"/>
</dbReference>
<evidence type="ECO:0000256" key="23">
    <source>
        <dbReference type="ARBA" id="ARBA00048909"/>
    </source>
</evidence>
<evidence type="ECO:0000259" key="31">
    <source>
        <dbReference type="PROSITE" id="PS50102"/>
    </source>
</evidence>
<dbReference type="CDD" id="cd20908">
    <property type="entry name" value="SUF4-like"/>
    <property type="match status" value="1"/>
</dbReference>
<dbReference type="InterPro" id="IPR029057">
    <property type="entry name" value="PRTase-like"/>
</dbReference>
<keyword evidence="16 29" id="KW-0067">ATP-binding</keyword>
<dbReference type="SUPFAM" id="SSF52540">
    <property type="entry name" value="P-loop containing nucleoside triphosphate hydrolases"/>
    <property type="match status" value="1"/>
</dbReference>
<dbReference type="SUPFAM" id="SSF100950">
    <property type="entry name" value="NagB/RpiA/CoA transferase-like"/>
    <property type="match status" value="1"/>
</dbReference>
<keyword evidence="10 27" id="KW-0479">Metal-binding</keyword>
<evidence type="ECO:0000256" key="26">
    <source>
        <dbReference type="PROSITE-ProRule" id="PRU00176"/>
    </source>
</evidence>
<dbReference type="PANTHER" id="PTHR12620">
    <property type="entry name" value="U2 SNRNP AUXILIARY FACTOR, SMALL SUBUNIT"/>
    <property type="match status" value="1"/>
</dbReference>
<evidence type="ECO:0000256" key="19">
    <source>
        <dbReference type="ARBA" id="ARBA00023125"/>
    </source>
</evidence>
<dbReference type="PROSITE" id="PS50103">
    <property type="entry name" value="ZF_C3H1"/>
    <property type="match status" value="2"/>
</dbReference>
<comment type="caution">
    <text evidence="33">The sequence shown here is derived from an EMBL/GenBank/DDBJ whole genome shotgun (WGS) entry which is preliminary data.</text>
</comment>
<dbReference type="InterPro" id="IPR037171">
    <property type="entry name" value="NagB/RpiA_transferase-like"/>
</dbReference>
<feature type="domain" description="C3H1-type" evidence="32">
    <location>
        <begin position="584"/>
        <end position="611"/>
    </location>
</feature>
<keyword evidence="13 27" id="KW-0863">Zinc-finger</keyword>
<keyword evidence="34" id="KW-1185">Reference proteome</keyword>
<keyword evidence="17" id="KW-0832">Ubl conjugation</keyword>
<evidence type="ECO:0000256" key="10">
    <source>
        <dbReference type="ARBA" id="ARBA00022723"/>
    </source>
</evidence>
<dbReference type="Pfam" id="PF00642">
    <property type="entry name" value="zf-CCCH"/>
    <property type="match status" value="1"/>
</dbReference>
<comment type="subunit">
    <text evidence="25">Interacts with RNF19B.</text>
</comment>
<dbReference type="Proteomes" id="UP000055024">
    <property type="component" value="Unassembled WGS sequence"/>
</dbReference>
<feature type="compositionally biased region" description="Low complexity" evidence="30">
    <location>
        <begin position="1004"/>
        <end position="1017"/>
    </location>
</feature>
<feature type="zinc finger region" description="C3H1-type" evidence="27">
    <location>
        <begin position="425"/>
        <end position="453"/>
    </location>
</feature>
<dbReference type="Gene3D" id="3.30.70.330">
    <property type="match status" value="1"/>
</dbReference>
<evidence type="ECO:0000256" key="7">
    <source>
        <dbReference type="ARBA" id="ARBA00022553"/>
    </source>
</evidence>
<comment type="catalytic activity">
    <reaction evidence="23 29">
        <text>uridine + ATP = UMP + ADP + H(+)</text>
        <dbReference type="Rhea" id="RHEA:16825"/>
        <dbReference type="ChEBI" id="CHEBI:15378"/>
        <dbReference type="ChEBI" id="CHEBI:16704"/>
        <dbReference type="ChEBI" id="CHEBI:30616"/>
        <dbReference type="ChEBI" id="CHEBI:57865"/>
        <dbReference type="ChEBI" id="CHEBI:456216"/>
        <dbReference type="EC" id="2.7.1.48"/>
    </reaction>
</comment>
<dbReference type="InterPro" id="IPR000836">
    <property type="entry name" value="PRTase_dom"/>
</dbReference>
<dbReference type="InterPro" id="IPR000649">
    <property type="entry name" value="IF-2B-related"/>
</dbReference>
<keyword evidence="12 29" id="KW-0547">Nucleotide-binding</keyword>
<evidence type="ECO:0000256" key="28">
    <source>
        <dbReference type="RuleBase" id="RU003814"/>
    </source>
</evidence>
<keyword evidence="18 26" id="KW-0694">RNA-binding</keyword>
<feature type="non-terminal residue" evidence="33">
    <location>
        <position position="1"/>
    </location>
</feature>
<comment type="similarity">
    <text evidence="5 28">Belongs to the eIF-2B alpha/beta/delta subunits family.</text>
</comment>
<evidence type="ECO:0000256" key="12">
    <source>
        <dbReference type="ARBA" id="ARBA00022741"/>
    </source>
</evidence>
<keyword evidence="11" id="KW-0677">Repeat</keyword>
<dbReference type="OrthoDB" id="10257085at2759"/>
<dbReference type="NCBIfam" id="NF004018">
    <property type="entry name" value="PRK05480.1"/>
    <property type="match status" value="1"/>
</dbReference>
<evidence type="ECO:0000256" key="9">
    <source>
        <dbReference type="ARBA" id="ARBA00022679"/>
    </source>
</evidence>
<evidence type="ECO:0000256" key="24">
    <source>
        <dbReference type="ARBA" id="ARBA00056790"/>
    </source>
</evidence>
<dbReference type="GO" id="GO:0044206">
    <property type="term" value="P:UMP salvage"/>
    <property type="evidence" value="ECO:0007669"/>
    <property type="project" value="UniProtKB-UniPathway"/>
</dbReference>
<keyword evidence="20" id="KW-0508">mRNA splicing</keyword>
<dbReference type="PROSITE" id="PS50102">
    <property type="entry name" value="RRM"/>
    <property type="match status" value="1"/>
</dbReference>